<dbReference type="EMBL" id="JAULJQ010000001">
    <property type="protein sequence ID" value="MDO2408786.1"/>
    <property type="molecule type" value="Genomic_DNA"/>
</dbReference>
<protein>
    <submittedName>
        <fullName evidence="2">HDOD domain-containing protein</fullName>
    </submittedName>
</protein>
<gene>
    <name evidence="2" type="ORF">Q2362_01550</name>
</gene>
<dbReference type="PROSITE" id="PS51833">
    <property type="entry name" value="HDOD"/>
    <property type="match status" value="1"/>
</dbReference>
<dbReference type="RefSeq" id="WP_302243534.1">
    <property type="nucleotide sequence ID" value="NZ_JAULJQ010000001.1"/>
</dbReference>
<dbReference type="PANTHER" id="PTHR33525">
    <property type="match status" value="1"/>
</dbReference>
<dbReference type="Pfam" id="PF08668">
    <property type="entry name" value="HDOD"/>
    <property type="match status" value="1"/>
</dbReference>
<dbReference type="SUPFAM" id="SSF109604">
    <property type="entry name" value="HD-domain/PDEase-like"/>
    <property type="match status" value="1"/>
</dbReference>
<sequence length="270" mass="29922">MNDSIYKSIKTLPPLDDTVIKIQQICRDENATIGELVDVIKKDPMLTANILHSANSPLYGFSREITEINQAVNLFGMATIRGFALYGAIKQNFKIDLGPYSLNSEQFLDIVSTQNALAFDWCKKLGGEFLNVISPASFLMEVGKIIIAKELIESGKADEFKKAFDEIKSLKELSELEISLVGVDSEEVTAKILEQWNFEYKVVESILHINDFANAPTEIRDYSAVLNVVKNVINVFSKFSEEGVATAKANLKTAGLNESTFNQALEKVGV</sequence>
<dbReference type="InterPro" id="IPR013976">
    <property type="entry name" value="HDOD"/>
</dbReference>
<feature type="domain" description="HDOD" evidence="1">
    <location>
        <begin position="12"/>
        <end position="212"/>
    </location>
</feature>
<name>A0ABT8T5U4_9BACT</name>
<accession>A0ABT8T5U4</accession>
<organism evidence="2 3">
    <name type="scientific">Campylobacter magnus</name>
    <dbReference type="NCBI Taxonomy" id="3026462"/>
    <lineage>
        <taxon>Bacteria</taxon>
        <taxon>Pseudomonadati</taxon>
        <taxon>Campylobacterota</taxon>
        <taxon>Epsilonproteobacteria</taxon>
        <taxon>Campylobacterales</taxon>
        <taxon>Campylobacteraceae</taxon>
        <taxon>Campylobacter</taxon>
    </lineage>
</organism>
<evidence type="ECO:0000259" key="1">
    <source>
        <dbReference type="PROSITE" id="PS51833"/>
    </source>
</evidence>
<evidence type="ECO:0000313" key="3">
    <source>
        <dbReference type="Proteomes" id="UP001171111"/>
    </source>
</evidence>
<comment type="caution">
    <text evidence="2">The sequence shown here is derived from an EMBL/GenBank/DDBJ whole genome shotgun (WGS) entry which is preliminary data.</text>
</comment>
<reference evidence="2 3" key="1">
    <citation type="submission" date="2023-06" db="EMBL/GenBank/DDBJ databases">
        <title>Campylobacter magnum sp. nov., isolated from cecal contents of domestic pigs (Sus scrofa domesticus).</title>
        <authorList>
            <person name="Papic B."/>
            <person name="Gruntar I."/>
        </authorList>
    </citation>
    <scope>NUCLEOTIDE SEQUENCE [LARGE SCALE GENOMIC DNA]</scope>
    <source>
        <strain evidence="3">34484-21</strain>
    </source>
</reference>
<dbReference type="PANTHER" id="PTHR33525:SF4">
    <property type="entry name" value="CYCLIC DI-GMP PHOSPHODIESTERASE CDGJ"/>
    <property type="match status" value="1"/>
</dbReference>
<keyword evidence="3" id="KW-1185">Reference proteome</keyword>
<dbReference type="InterPro" id="IPR052340">
    <property type="entry name" value="RNase_Y/CdgJ"/>
</dbReference>
<proteinExistence type="predicted"/>
<dbReference type="Proteomes" id="UP001171111">
    <property type="component" value="Unassembled WGS sequence"/>
</dbReference>
<evidence type="ECO:0000313" key="2">
    <source>
        <dbReference type="EMBL" id="MDO2408786.1"/>
    </source>
</evidence>
<dbReference type="Gene3D" id="1.10.3210.10">
    <property type="entry name" value="Hypothetical protein af1432"/>
    <property type="match status" value="1"/>
</dbReference>